<dbReference type="BioCyc" id="PSP1104324:GJSN-1468-MONOMER"/>
<dbReference type="AlphaFoldDB" id="G7VEV0"/>
<keyword evidence="3" id="KW-0449">Lipoprotein</keyword>
<evidence type="ECO:0000259" key="2">
    <source>
        <dbReference type="PROSITE" id="PS50263"/>
    </source>
</evidence>
<dbReference type="RefSeq" id="WP_014288742.1">
    <property type="nucleotide sequence ID" value="NC_016645.1"/>
</dbReference>
<dbReference type="GO" id="GO:0016746">
    <property type="term" value="F:acyltransferase activity"/>
    <property type="evidence" value="ECO:0007669"/>
    <property type="project" value="UniProtKB-KW"/>
</dbReference>
<dbReference type="GeneID" id="11595753"/>
<dbReference type="Pfam" id="PF00795">
    <property type="entry name" value="CN_hydrolase"/>
    <property type="match status" value="1"/>
</dbReference>
<dbReference type="EMBL" id="CP003098">
    <property type="protein sequence ID" value="AET32916.1"/>
    <property type="molecule type" value="Genomic_DNA"/>
</dbReference>
<dbReference type="PANTHER" id="PTHR43674:SF2">
    <property type="entry name" value="BETA-UREIDOPROPIONASE"/>
    <property type="match status" value="1"/>
</dbReference>
<accession>G7VEV0</accession>
<dbReference type="PANTHER" id="PTHR43674">
    <property type="entry name" value="NITRILASE C965.09-RELATED"/>
    <property type="match status" value="1"/>
</dbReference>
<evidence type="ECO:0000256" key="1">
    <source>
        <dbReference type="ARBA" id="ARBA00022801"/>
    </source>
</evidence>
<keyword evidence="1" id="KW-0378">Hydrolase</keyword>
<dbReference type="HOGENOM" id="CLU_030130_3_8_2"/>
<dbReference type="OrthoDB" id="41015at2157"/>
<dbReference type="CDD" id="cd07197">
    <property type="entry name" value="nitrilase"/>
    <property type="match status" value="1"/>
</dbReference>
<dbReference type="KEGG" id="pyr:P186_1493"/>
<dbReference type="InterPro" id="IPR050345">
    <property type="entry name" value="Aliph_Amidase/BUP"/>
</dbReference>
<dbReference type="GO" id="GO:0016811">
    <property type="term" value="F:hydrolase activity, acting on carbon-nitrogen (but not peptide) bonds, in linear amides"/>
    <property type="evidence" value="ECO:0007669"/>
    <property type="project" value="TreeGrafter"/>
</dbReference>
<proteinExistence type="predicted"/>
<keyword evidence="4" id="KW-1185">Reference proteome</keyword>
<dbReference type="Gene3D" id="3.60.110.10">
    <property type="entry name" value="Carbon-nitrogen hydrolase"/>
    <property type="match status" value="1"/>
</dbReference>
<feature type="domain" description="CN hydrolase" evidence="2">
    <location>
        <begin position="1"/>
        <end position="250"/>
    </location>
</feature>
<dbReference type="InterPro" id="IPR003010">
    <property type="entry name" value="C-N_Hydrolase"/>
</dbReference>
<dbReference type="PROSITE" id="PS50263">
    <property type="entry name" value="CN_HYDROLASE"/>
    <property type="match status" value="1"/>
</dbReference>
<keyword evidence="3" id="KW-0012">Acyltransferase</keyword>
<dbReference type="SUPFAM" id="SSF56317">
    <property type="entry name" value="Carbon-nitrogen hydrolase"/>
    <property type="match status" value="1"/>
</dbReference>
<dbReference type="Proteomes" id="UP000005867">
    <property type="component" value="Chromosome"/>
</dbReference>
<evidence type="ECO:0000313" key="4">
    <source>
        <dbReference type="Proteomes" id="UP000005867"/>
    </source>
</evidence>
<dbReference type="eggNOG" id="arCOG00062">
    <property type="taxonomic scope" value="Archaea"/>
</dbReference>
<name>G7VEV0_9CREN</name>
<organism evidence="3 4">
    <name type="scientific">Pyrobaculum ferrireducens</name>
    <dbReference type="NCBI Taxonomy" id="1104324"/>
    <lineage>
        <taxon>Archaea</taxon>
        <taxon>Thermoproteota</taxon>
        <taxon>Thermoprotei</taxon>
        <taxon>Thermoproteales</taxon>
        <taxon>Thermoproteaceae</taxon>
        <taxon>Pyrobaculum</taxon>
    </lineage>
</organism>
<keyword evidence="3" id="KW-0808">Transferase</keyword>
<protein>
    <submittedName>
        <fullName evidence="3">Nitrilase/cyanide hydratase and apolipoprotein N-acyltransferase</fullName>
    </submittedName>
</protein>
<reference evidence="3 4" key="1">
    <citation type="journal article" date="2012" name="J. Bacteriol.">
        <title>Complete genome sequence of strain 1860, a crenarchaeon of the genus pyrobaculum able to grow with various electron acceptors.</title>
        <authorList>
            <person name="Mardanov A.V."/>
            <person name="Gumerov V.M."/>
            <person name="Slobodkina G.B."/>
            <person name="Beletsky A.V."/>
            <person name="Bonch-Osmolovskaya E.A."/>
            <person name="Ravin N.V."/>
            <person name="Skryabin K.G."/>
        </authorList>
    </citation>
    <scope>NUCLEOTIDE SEQUENCE [LARGE SCALE GENOMIC DNA]</scope>
    <source>
        <strain evidence="3 4">1860</strain>
    </source>
</reference>
<dbReference type="STRING" id="1104324.P186_1493"/>
<evidence type="ECO:0000313" key="3">
    <source>
        <dbReference type="EMBL" id="AET32916.1"/>
    </source>
</evidence>
<gene>
    <name evidence="3" type="ORF">P186_1493</name>
</gene>
<dbReference type="InterPro" id="IPR036526">
    <property type="entry name" value="C-N_Hydrolase_sf"/>
</dbReference>
<sequence length="255" mass="26998">MEVAVAQMPRFSRVEEGVAWLLGRVPRVDLLVLPEYWLGARALEEGEFGRVVSGLVEVAGVVGGVVVGGGLAVRRGGAVVNVCPVVGRDGLLTWGEKIFPSAATGERGWVSPGRRLALFRAGGFVVGCLVCVDLLYPELVRRLASAGAEVLVNPASISADRRGLWRAVGLVRAFENSVYVAAALGTGYRYADGRPAAGGSYVASPNGGLVDFGEEAGVYTARISRSELDYARSRRRYLEDVARGAPEVDLNTHGL</sequence>